<evidence type="ECO:0000259" key="4">
    <source>
        <dbReference type="PROSITE" id="PS50102"/>
    </source>
</evidence>
<feature type="transmembrane region" description="Helical" evidence="3">
    <location>
        <begin position="12"/>
        <end position="32"/>
    </location>
</feature>
<dbReference type="InterPro" id="IPR012677">
    <property type="entry name" value="Nucleotide-bd_a/b_plait_sf"/>
</dbReference>
<dbReference type="VEuPathDB" id="FungiDB:yc1106_07134"/>
<dbReference type="InterPro" id="IPR035979">
    <property type="entry name" value="RBD_domain_sf"/>
</dbReference>
<dbReference type="GO" id="GO:0016020">
    <property type="term" value="C:membrane"/>
    <property type="evidence" value="ECO:0007669"/>
    <property type="project" value="TreeGrafter"/>
</dbReference>
<feature type="compositionally biased region" description="Polar residues" evidence="2">
    <location>
        <begin position="574"/>
        <end position="590"/>
    </location>
</feature>
<evidence type="ECO:0000313" key="7">
    <source>
        <dbReference type="Proteomes" id="UP001056012"/>
    </source>
</evidence>
<keyword evidence="1" id="KW-0694">RNA-binding</keyword>
<dbReference type="SUPFAM" id="SSF53474">
    <property type="entry name" value="alpha/beta-Hydrolases"/>
    <property type="match status" value="1"/>
</dbReference>
<dbReference type="Gene3D" id="3.30.70.330">
    <property type="match status" value="1"/>
</dbReference>
<dbReference type="Pfam" id="PF04146">
    <property type="entry name" value="YTH"/>
    <property type="match status" value="1"/>
</dbReference>
<feature type="region of interest" description="Disordered" evidence="2">
    <location>
        <begin position="882"/>
        <end position="919"/>
    </location>
</feature>
<dbReference type="InterPro" id="IPR029058">
    <property type="entry name" value="AB_hydrolase_fold"/>
</dbReference>
<dbReference type="Gene3D" id="3.10.590.10">
    <property type="entry name" value="ph1033 like domains"/>
    <property type="match status" value="1"/>
</dbReference>
<dbReference type="CDD" id="cd00590">
    <property type="entry name" value="RRM_SF"/>
    <property type="match status" value="1"/>
</dbReference>
<dbReference type="InterPro" id="IPR000504">
    <property type="entry name" value="RRM_dom"/>
</dbReference>
<dbReference type="InterPro" id="IPR007275">
    <property type="entry name" value="YTH_domain"/>
</dbReference>
<dbReference type="PANTHER" id="PTHR12277:SF81">
    <property type="entry name" value="PROTEIN ABHD13"/>
    <property type="match status" value="1"/>
</dbReference>
<dbReference type="SMART" id="SM00360">
    <property type="entry name" value="RRM"/>
    <property type="match status" value="1"/>
</dbReference>
<reference evidence="6" key="1">
    <citation type="submission" date="2021-12" db="EMBL/GenBank/DDBJ databases">
        <title>Curvularia clavata genome.</title>
        <authorList>
            <person name="Cao Y."/>
        </authorList>
    </citation>
    <scope>NUCLEOTIDE SEQUENCE</scope>
    <source>
        <strain evidence="6">Yc1106</strain>
    </source>
</reference>
<dbReference type="InterPro" id="IPR022742">
    <property type="entry name" value="Hydrolase_4"/>
</dbReference>
<dbReference type="GO" id="GO:0003723">
    <property type="term" value="F:RNA binding"/>
    <property type="evidence" value="ECO:0007669"/>
    <property type="project" value="UniProtKB-UniRule"/>
</dbReference>
<feature type="compositionally biased region" description="Polar residues" evidence="2">
    <location>
        <begin position="599"/>
        <end position="614"/>
    </location>
</feature>
<evidence type="ECO:0000259" key="5">
    <source>
        <dbReference type="PROSITE" id="PS50882"/>
    </source>
</evidence>
<feature type="region of interest" description="Disordered" evidence="2">
    <location>
        <begin position="705"/>
        <end position="757"/>
    </location>
</feature>
<name>A0A9Q8ZCT4_CURCL</name>
<evidence type="ECO:0000256" key="3">
    <source>
        <dbReference type="SAM" id="Phobius"/>
    </source>
</evidence>
<dbReference type="PROSITE" id="PS50102">
    <property type="entry name" value="RRM"/>
    <property type="match status" value="1"/>
</dbReference>
<organism evidence="6 7">
    <name type="scientific">Curvularia clavata</name>
    <dbReference type="NCBI Taxonomy" id="95742"/>
    <lineage>
        <taxon>Eukaryota</taxon>
        <taxon>Fungi</taxon>
        <taxon>Dikarya</taxon>
        <taxon>Ascomycota</taxon>
        <taxon>Pezizomycotina</taxon>
        <taxon>Dothideomycetes</taxon>
        <taxon>Pleosporomycetidae</taxon>
        <taxon>Pleosporales</taxon>
        <taxon>Pleosporineae</taxon>
        <taxon>Pleosporaceae</taxon>
        <taxon>Curvularia</taxon>
    </lineage>
</organism>
<dbReference type="CDD" id="cd21134">
    <property type="entry name" value="YTH"/>
    <property type="match status" value="1"/>
</dbReference>
<accession>A0A9Q8ZCT4</accession>
<feature type="compositionally biased region" description="Polar residues" evidence="2">
    <location>
        <begin position="367"/>
        <end position="383"/>
    </location>
</feature>
<gene>
    <name evidence="6" type="ORF">yc1106_07134</name>
</gene>
<dbReference type="InterPro" id="IPR057720">
    <property type="entry name" value="RRM_YTH1"/>
</dbReference>
<keyword evidence="3" id="KW-0812">Transmembrane</keyword>
<dbReference type="AlphaFoldDB" id="A0A9Q8ZCT4"/>
<dbReference type="SUPFAM" id="SSF54928">
    <property type="entry name" value="RNA-binding domain, RBD"/>
    <property type="match status" value="1"/>
</dbReference>
<evidence type="ECO:0000256" key="1">
    <source>
        <dbReference type="PROSITE-ProRule" id="PRU00176"/>
    </source>
</evidence>
<feature type="compositionally biased region" description="Basic and acidic residues" evidence="2">
    <location>
        <begin position="884"/>
        <end position="907"/>
    </location>
</feature>
<dbReference type="Proteomes" id="UP001056012">
    <property type="component" value="Chromosome 5"/>
</dbReference>
<dbReference type="OrthoDB" id="306690at2759"/>
<dbReference type="GO" id="GO:0008474">
    <property type="term" value="F:palmitoyl-(protein) hydrolase activity"/>
    <property type="evidence" value="ECO:0007669"/>
    <property type="project" value="TreeGrafter"/>
</dbReference>
<proteinExistence type="predicted"/>
<protein>
    <submittedName>
        <fullName evidence="6">Uncharacterized protein</fullName>
    </submittedName>
</protein>
<sequence>MSSALDSFMSWMRIPIVVSSGVAALLSGLLYFKQKYTMANRASRSTLANNNNNSEIIYPRNFPPDARTNVPRPSQFGITDYEELFIPTPDGESLSAFFIRANKQHARNVTVLMFHGNAGNIGYRLPIAKILERELRCNVFMLQYRGYGLSSGNPNEKGLMIDAQTGLDYIRQRHELRDTKIVIYGQSIGGAVSVGLAARNQNEGDIAGIILENTFTSMRKLIPTAFPPARFLAPLCHQIWPTEEALPKITKIPILFLSGRKDEIIPPPHMTRLFEICKAPKSWREFPNGSHNDTVAEPHYFQYIDEFLTMAGVVSGLHTFVFLDFFLRSVAWTNMSFVWIQQWVPLPVVYGQHMGDLPPTSRPQAMDNATTSFAHDGNASFSTPLKAPDASSPFHSQLSALPQGQFRHDLRSPAHSTGHYHSQEHNVSSLNMGAMAGMLPDLSASDDASLNAPTVPRSLSGASTSAVAYQLGHNLQMQGNMPSHSPYGPGYTIGLHQQPFMPQHGAQYNAYHAFPTNQSRPAGAVPMQATYQNYQQASHYMYYPAPYGPQAHFNPGFAAQASQNPTMYGRRPSFSNTGPRMSTANLQPDPTSLVPAYGTQLTTPSGTAHSTPVSSIPRGPPRKPKQSGHALWVGNLPPGTTVVALKDHFSRDATKDIESLFLISKSNCAFVNYRTEESCTAAMHRFHDSRFNGVRLVCRLRRSSAPASGVPTAPSAMIDQQKHTSRPATPGQDNNSDDIAGGAVGSPTQKGVDGEKPSPEVASKYFIVKSLTLQDLELSVRNGIWATQSHNEDVLNKAFRSAENVYLIFSANKSGEYFGYARMASPILDDGSRVMGSVPKPETIIDASDVPKSIPTPATEWAPPGRIIDDSARGTIFWEAELSDAEKENGEEEKEKESSKTEKDKVSQHQADGDAGAVAQGWGKPFKIEWISTNRLPFYRARGLRNPWNANREVKIARDGTELEPSVGERLVQMFHRLGPSTAGAPVMPIGSAGIAPHMRPF</sequence>
<feature type="region of interest" description="Disordered" evidence="2">
    <location>
        <begin position="574"/>
        <end position="630"/>
    </location>
</feature>
<evidence type="ECO:0000313" key="6">
    <source>
        <dbReference type="EMBL" id="USP79860.1"/>
    </source>
</evidence>
<dbReference type="PANTHER" id="PTHR12277">
    <property type="entry name" value="ALPHA/BETA HYDROLASE DOMAIN-CONTAINING PROTEIN"/>
    <property type="match status" value="1"/>
</dbReference>
<dbReference type="Pfam" id="PF25701">
    <property type="entry name" value="RRM_YTH1"/>
    <property type="match status" value="1"/>
</dbReference>
<keyword evidence="7" id="KW-1185">Reference proteome</keyword>
<dbReference type="PROSITE" id="PS50882">
    <property type="entry name" value="YTH"/>
    <property type="match status" value="1"/>
</dbReference>
<feature type="region of interest" description="Disordered" evidence="2">
    <location>
        <begin position="360"/>
        <end position="397"/>
    </location>
</feature>
<keyword evidence="3" id="KW-1133">Transmembrane helix</keyword>
<evidence type="ECO:0000256" key="2">
    <source>
        <dbReference type="SAM" id="MobiDB-lite"/>
    </source>
</evidence>
<dbReference type="EMBL" id="CP089278">
    <property type="protein sequence ID" value="USP79860.1"/>
    <property type="molecule type" value="Genomic_DNA"/>
</dbReference>
<dbReference type="Gene3D" id="3.40.50.1820">
    <property type="entry name" value="alpha/beta hydrolase"/>
    <property type="match status" value="1"/>
</dbReference>
<keyword evidence="3" id="KW-0472">Membrane</keyword>
<feature type="domain" description="RRM" evidence="4">
    <location>
        <begin position="629"/>
        <end position="703"/>
    </location>
</feature>
<dbReference type="Pfam" id="PF12146">
    <property type="entry name" value="Hydrolase_4"/>
    <property type="match status" value="1"/>
</dbReference>
<feature type="domain" description="YTH" evidence="5">
    <location>
        <begin position="763"/>
        <end position="975"/>
    </location>
</feature>